<evidence type="ECO:0000256" key="1">
    <source>
        <dbReference type="SAM" id="MobiDB-lite"/>
    </source>
</evidence>
<dbReference type="EMBL" id="JAFLCK010000015">
    <property type="protein sequence ID" value="MBN8660973.1"/>
    <property type="molecule type" value="Genomic_DNA"/>
</dbReference>
<reference evidence="3" key="1">
    <citation type="submission" date="2021-02" db="EMBL/GenBank/DDBJ databases">
        <title>Genome-Resolved Metagenomics of a Microbial Community Performing Photosynthetic Biological Nutrient Removal.</title>
        <authorList>
            <person name="Mcdaniel E.A."/>
        </authorList>
    </citation>
    <scope>NUCLEOTIDE SEQUENCE</scope>
    <source>
        <strain evidence="3">UWPOB_OBS1</strain>
    </source>
</reference>
<proteinExistence type="predicted"/>
<evidence type="ECO:0000256" key="2">
    <source>
        <dbReference type="SAM" id="SignalP"/>
    </source>
</evidence>
<dbReference type="AlphaFoldDB" id="A0A8J7TNF7"/>
<evidence type="ECO:0000313" key="4">
    <source>
        <dbReference type="Proteomes" id="UP000664277"/>
    </source>
</evidence>
<name>A0A8J7TNF7_9BACT</name>
<protein>
    <submittedName>
        <fullName evidence="3">Uncharacterized protein</fullName>
    </submittedName>
</protein>
<gene>
    <name evidence="3" type="ORF">J0M35_11445</name>
</gene>
<sequence>MTSIQIRELLRGITLVFLSVLLVTCLSAKAADSPSENNSQASPEALPPEEDQPKAKAKVKVKVIVPQMKEPRTRFTIFPYMVKPPKLITQIEPLPDKDPVIKSMLLGTGYSNRVSLEKPYPPGGWRWQYAYRNALKRSGLSTPKLMMGAYSFSKDMVKYIKPEILRLNEIEATRKLKYMKAVQDYEDNHKDEEMEALKHGLEPVPLKLKALTKDNKIFAFESQCELGEGEWWVTGEHKVAGLIYYWQEPVKVKAGEVLQLTMDDSNAILIQGGW</sequence>
<evidence type="ECO:0000313" key="3">
    <source>
        <dbReference type="EMBL" id="MBN8660973.1"/>
    </source>
</evidence>
<comment type="caution">
    <text evidence="3">The sequence shown here is derived from an EMBL/GenBank/DDBJ whole genome shotgun (WGS) entry which is preliminary data.</text>
</comment>
<dbReference type="Proteomes" id="UP000664277">
    <property type="component" value="Unassembled WGS sequence"/>
</dbReference>
<keyword evidence="2" id="KW-0732">Signal</keyword>
<feature type="region of interest" description="Disordered" evidence="1">
    <location>
        <begin position="32"/>
        <end position="54"/>
    </location>
</feature>
<organism evidence="3 4">
    <name type="scientific">Candidatus Obscuribacter phosphatis</name>
    <dbReference type="NCBI Taxonomy" id="1906157"/>
    <lineage>
        <taxon>Bacteria</taxon>
        <taxon>Bacillati</taxon>
        <taxon>Candidatus Melainabacteria</taxon>
        <taxon>Candidatus Obscuribacterales</taxon>
        <taxon>Candidatus Obscuribacteraceae</taxon>
        <taxon>Candidatus Obscuribacter</taxon>
    </lineage>
</organism>
<accession>A0A8J7TNF7</accession>
<feature type="chain" id="PRO_5035232788" evidence="2">
    <location>
        <begin position="31"/>
        <end position="274"/>
    </location>
</feature>
<feature type="signal peptide" evidence="2">
    <location>
        <begin position="1"/>
        <end position="30"/>
    </location>
</feature>